<evidence type="ECO:0000256" key="2">
    <source>
        <dbReference type="ARBA" id="ARBA00008263"/>
    </source>
</evidence>
<protein>
    <recommendedName>
        <fullName evidence="9">DNA gyrase subunit A</fullName>
        <ecNumber evidence="9">5.6.2.2</ecNumber>
    </recommendedName>
</protein>
<dbReference type="NCBIfam" id="NF004044">
    <property type="entry name" value="PRK05561.1"/>
    <property type="match status" value="1"/>
</dbReference>
<dbReference type="NCBIfam" id="NF004043">
    <property type="entry name" value="PRK05560.1"/>
    <property type="match status" value="1"/>
</dbReference>
<dbReference type="InterPro" id="IPR002205">
    <property type="entry name" value="Topo_IIA_dom_A"/>
</dbReference>
<dbReference type="SMART" id="SM00434">
    <property type="entry name" value="TOP4c"/>
    <property type="match status" value="1"/>
</dbReference>
<dbReference type="HAMAP" id="MF_01897">
    <property type="entry name" value="GyrA"/>
    <property type="match status" value="1"/>
</dbReference>
<feature type="domain" description="Topo IIA-type catalytic" evidence="11">
    <location>
        <begin position="34"/>
        <end position="500"/>
    </location>
</feature>
<dbReference type="PANTHER" id="PTHR43493:SF5">
    <property type="entry name" value="DNA GYRASE SUBUNIT A, CHLOROPLASTIC_MITOCHONDRIAL"/>
    <property type="match status" value="1"/>
</dbReference>
<comment type="similarity">
    <text evidence="2 9">Belongs to the type II topoisomerase GyrA/ParC subunit family.</text>
</comment>
<dbReference type="FunFam" id="1.10.268.10:FF:000001">
    <property type="entry name" value="DNA gyrase subunit A"/>
    <property type="match status" value="1"/>
</dbReference>
<comment type="function">
    <text evidence="9">A type II topoisomerase that negatively supercoils closed circular double-stranded (ds) DNA in an ATP-dependent manner to modulate DNA topology and maintain chromosomes in an underwound state. Negative supercoiling favors strand separation, and DNA replication, transcription, recombination and repair, all of which involve strand separation. Also able to catalyze the interconversion of other topological isomers of dsDNA rings, including catenanes and knotted rings. Type II topoisomerases break and join 2 DNA strands simultaneously in an ATP-dependent manner.</text>
</comment>
<evidence type="ECO:0000256" key="1">
    <source>
        <dbReference type="ARBA" id="ARBA00000185"/>
    </source>
</evidence>
<dbReference type="SUPFAM" id="SSF101904">
    <property type="entry name" value="GyrA/ParC C-terminal domain-like"/>
    <property type="match status" value="1"/>
</dbReference>
<dbReference type="FunFam" id="3.90.199.10:FF:000001">
    <property type="entry name" value="DNA gyrase subunit A"/>
    <property type="match status" value="1"/>
</dbReference>
<keyword evidence="6 9" id="KW-0238">DNA-binding</keyword>
<dbReference type="PANTHER" id="PTHR43493">
    <property type="entry name" value="DNA GYRASE/TOPOISOMERASE SUBUNIT A"/>
    <property type="match status" value="1"/>
</dbReference>
<dbReference type="EC" id="5.6.2.2" evidence="9"/>
<dbReference type="Gene3D" id="2.120.10.90">
    <property type="entry name" value="DNA gyrase/topoisomerase IV, subunit A, C-terminal"/>
    <property type="match status" value="1"/>
</dbReference>
<comment type="subunit">
    <text evidence="8">Heterotetramer composed of ParC and ParE.</text>
</comment>
<dbReference type="InterPro" id="IPR006691">
    <property type="entry name" value="GyrA/parC_rep"/>
</dbReference>
<comment type="caution">
    <text evidence="12">The sequence shown here is derived from an EMBL/GenBank/DDBJ whole genome shotgun (WGS) entry which is preliminary data.</text>
</comment>
<evidence type="ECO:0000256" key="6">
    <source>
        <dbReference type="ARBA" id="ARBA00023125"/>
    </source>
</evidence>
<comment type="catalytic activity">
    <reaction evidence="1 9 10">
        <text>ATP-dependent breakage, passage and rejoining of double-stranded DNA.</text>
        <dbReference type="EC" id="5.6.2.2"/>
    </reaction>
</comment>
<dbReference type="Gene3D" id="1.10.268.10">
    <property type="entry name" value="Topoisomerase, domain 3"/>
    <property type="match status" value="1"/>
</dbReference>
<sequence>MDDIIERTEGREIVTEMKESYLDYAMSVIVMRALPDVRDGLKPVHRRILYAMHELGLTHSAKYRKSANVVGEVLGKYHPHGDTAVYDSLVRMAQDFSFRYPLIEGQGNFGSIDGDSAAAMRYTECRMARIAELMLADIEKDTVPFSPNYDGSKQEPVVLPTVVPQLLLNGSLGIAVGMATNIPPHNMLELANAIIHLIENPQATTEDLMEFVKGPDFPTGGIIFNKKDIRQTYATGRGGILTRGEAEITETKQGSFQIIINSIPYQVNKTTLLEKIADLVNQKRIEGIRDLRDESDKDGMRIAIDLKNGAFPQKVLNALYKHTDLERVFHVNTLALIDGLQPQVLALKTILEEFIKHRQVVIERRTRFDLTKAEERAHILEGLKIALDHIDKVIATIRKSKDKEEAHKNLINNFTLTTIQASAILEMRLQTLAGLERKKIEDELAEKLRLIAELKGILKDPKKILAIIKNETEELKKAFPEERRTRVIAHAAKSISIEDMVPEEEAAIILTKSGYIKRIDPQEYRMQKRGGKGTIGMATKEEDVVDQFLTVHTHDNLLFFTSLGKVYQIHSYEIPEGRRTSKGKSIANFLMLADTEQITSILPIPKAQKDIAELSLIMITRCGIVKKIEAKFFTDVRRSGIIAIKLGAGDALGWVHTLHKSDDVILVTKGGMSIRFQEGDTRTMGRTSAGVRGIKLKKDDNVVGADVIAKTAKNQKLLVVAENGFGKKTNIGEYKIQGRGGSGIKTMNITAKTGPIVAARIISTDEEDLIAVSQHGQVIRTTLSTVSTLGRSTQGVRIMKMDTNDKIASITTL</sequence>
<comment type="subcellular location">
    <subcellularLocation>
        <location evidence="9">Cytoplasm</location>
    </subcellularLocation>
</comment>
<evidence type="ECO:0000256" key="7">
    <source>
        <dbReference type="ARBA" id="ARBA00023235"/>
    </source>
</evidence>
<gene>
    <name evidence="9" type="primary">gyrA</name>
    <name evidence="12" type="ORF">COU90_01575</name>
</gene>
<keyword evidence="7 9" id="KW-0413">Isomerase</keyword>
<dbReference type="Pfam" id="PF03989">
    <property type="entry name" value="DNA_gyraseA_C"/>
    <property type="match status" value="6"/>
</dbReference>
<dbReference type="InterPro" id="IPR013760">
    <property type="entry name" value="Topo_IIA-like_dom_sf"/>
</dbReference>
<feature type="active site" description="O-(5'-phospho-DNA)-tyrosine intermediate" evidence="9 10">
    <location>
        <position position="122"/>
    </location>
</feature>
<dbReference type="GO" id="GO:0006265">
    <property type="term" value="P:DNA topological change"/>
    <property type="evidence" value="ECO:0007669"/>
    <property type="project" value="UniProtKB-UniRule"/>
</dbReference>
<evidence type="ECO:0000313" key="13">
    <source>
        <dbReference type="Proteomes" id="UP000229098"/>
    </source>
</evidence>
<dbReference type="CDD" id="cd00187">
    <property type="entry name" value="TOP4c"/>
    <property type="match status" value="1"/>
</dbReference>
<dbReference type="AlphaFoldDB" id="A0A2M8KX96"/>
<dbReference type="EMBL" id="PFEF01000005">
    <property type="protein sequence ID" value="PJE64513.1"/>
    <property type="molecule type" value="Genomic_DNA"/>
</dbReference>
<dbReference type="InterPro" id="IPR013757">
    <property type="entry name" value="Topo_IIA_A_a_sf"/>
</dbReference>
<keyword evidence="3 9" id="KW-0547">Nucleotide-binding</keyword>
<dbReference type="FunFam" id="3.30.1360.40:FF:000002">
    <property type="entry name" value="DNA gyrase subunit A"/>
    <property type="match status" value="1"/>
</dbReference>
<dbReference type="SUPFAM" id="SSF56719">
    <property type="entry name" value="Type II DNA topoisomerase"/>
    <property type="match status" value="1"/>
</dbReference>
<reference evidence="13" key="1">
    <citation type="submission" date="2017-09" db="EMBL/GenBank/DDBJ databases">
        <title>Depth-based differentiation of microbial function through sediment-hosted aquifers and enrichment of novel symbionts in the deep terrestrial subsurface.</title>
        <authorList>
            <person name="Probst A.J."/>
            <person name="Ladd B."/>
            <person name="Jarett J.K."/>
            <person name="Geller-Mcgrath D.E."/>
            <person name="Sieber C.M.K."/>
            <person name="Emerson J.B."/>
            <person name="Anantharaman K."/>
            <person name="Thomas B.C."/>
            <person name="Malmstrom R."/>
            <person name="Stieglmeier M."/>
            <person name="Klingl A."/>
            <person name="Woyke T."/>
            <person name="Ryan C.M."/>
            <person name="Banfield J.F."/>
        </authorList>
    </citation>
    <scope>NUCLEOTIDE SEQUENCE [LARGE SCALE GENOMIC DNA]</scope>
</reference>
<dbReference type="PROSITE" id="PS52040">
    <property type="entry name" value="TOPO_IIA"/>
    <property type="match status" value="1"/>
</dbReference>
<dbReference type="InterPro" id="IPR035516">
    <property type="entry name" value="Gyrase/topoIV_suA_C"/>
</dbReference>
<accession>A0A2M8KX96</accession>
<evidence type="ECO:0000259" key="11">
    <source>
        <dbReference type="PROSITE" id="PS52040"/>
    </source>
</evidence>
<name>A0A2M8KX96_9BACT</name>
<dbReference type="GO" id="GO:0005524">
    <property type="term" value="F:ATP binding"/>
    <property type="evidence" value="ECO:0007669"/>
    <property type="project" value="UniProtKB-UniRule"/>
</dbReference>
<evidence type="ECO:0000256" key="9">
    <source>
        <dbReference type="HAMAP-Rule" id="MF_01897"/>
    </source>
</evidence>
<dbReference type="GO" id="GO:0003677">
    <property type="term" value="F:DNA binding"/>
    <property type="evidence" value="ECO:0007669"/>
    <property type="project" value="UniProtKB-UniRule"/>
</dbReference>
<dbReference type="GO" id="GO:0005737">
    <property type="term" value="C:cytoplasm"/>
    <property type="evidence" value="ECO:0007669"/>
    <property type="project" value="UniProtKB-SubCell"/>
</dbReference>
<evidence type="ECO:0000256" key="3">
    <source>
        <dbReference type="ARBA" id="ARBA00022741"/>
    </source>
</evidence>
<dbReference type="Gene3D" id="3.90.199.10">
    <property type="entry name" value="Topoisomerase II, domain 5"/>
    <property type="match status" value="1"/>
</dbReference>
<dbReference type="GO" id="GO:0005694">
    <property type="term" value="C:chromosome"/>
    <property type="evidence" value="ECO:0007669"/>
    <property type="project" value="InterPro"/>
</dbReference>
<dbReference type="Pfam" id="PF00521">
    <property type="entry name" value="DNA_topoisoIV"/>
    <property type="match status" value="1"/>
</dbReference>
<dbReference type="Proteomes" id="UP000229098">
    <property type="component" value="Unassembled WGS sequence"/>
</dbReference>
<keyword evidence="4 9" id="KW-0067">ATP-binding</keyword>
<evidence type="ECO:0000256" key="4">
    <source>
        <dbReference type="ARBA" id="ARBA00022840"/>
    </source>
</evidence>
<keyword evidence="5 9" id="KW-0799">Topoisomerase</keyword>
<keyword evidence="9" id="KW-0963">Cytoplasm</keyword>
<dbReference type="FunFam" id="2.120.10.90:FF:000005">
    <property type="entry name" value="DNA topoisomerase 4 subunit A"/>
    <property type="match status" value="1"/>
</dbReference>
<dbReference type="GO" id="GO:0034335">
    <property type="term" value="F:DNA negative supercoiling activity"/>
    <property type="evidence" value="ECO:0007669"/>
    <property type="project" value="UniProtKB-ARBA"/>
</dbReference>
<comment type="subunit">
    <text evidence="9">Heterotetramer, composed of two GyrA and two GyrB chains. In the heterotetramer, GyrA contains the active site tyrosine that forms a transient covalent intermediate with DNA, while GyrB binds cofactors and catalyzes ATP hydrolysis.</text>
</comment>
<dbReference type="InterPro" id="IPR013758">
    <property type="entry name" value="Topo_IIA_A/C_ab"/>
</dbReference>
<evidence type="ECO:0000256" key="10">
    <source>
        <dbReference type="PROSITE-ProRule" id="PRU01384"/>
    </source>
</evidence>
<dbReference type="GO" id="GO:0006261">
    <property type="term" value="P:DNA-templated DNA replication"/>
    <property type="evidence" value="ECO:0007669"/>
    <property type="project" value="UniProtKB-UniRule"/>
</dbReference>
<dbReference type="Gene3D" id="3.30.1360.40">
    <property type="match status" value="1"/>
</dbReference>
<comment type="miscellaneous">
    <text evidence="9">Few gyrases are as efficient as E.coli at forming negative supercoils. Not all organisms have 2 type II topoisomerases; in organisms with a single type II topoisomerase this enzyme also has to decatenate newly replicated chromosomes.</text>
</comment>
<evidence type="ECO:0000256" key="5">
    <source>
        <dbReference type="ARBA" id="ARBA00023029"/>
    </source>
</evidence>
<dbReference type="InterPro" id="IPR005743">
    <property type="entry name" value="GyrA"/>
</dbReference>
<dbReference type="GO" id="GO:0009330">
    <property type="term" value="C:DNA topoisomerase type II (double strand cut, ATP-hydrolyzing) complex"/>
    <property type="evidence" value="ECO:0007669"/>
    <property type="project" value="TreeGrafter"/>
</dbReference>
<proteinExistence type="inferred from homology"/>
<dbReference type="NCBIfam" id="TIGR01063">
    <property type="entry name" value="gyrA"/>
    <property type="match status" value="1"/>
</dbReference>
<evidence type="ECO:0000256" key="8">
    <source>
        <dbReference type="ARBA" id="ARBA00063644"/>
    </source>
</evidence>
<organism evidence="12 13">
    <name type="scientific">Candidatus Ryanbacteria bacterium CG10_big_fil_rev_8_21_14_0_10_43_42</name>
    <dbReference type="NCBI Taxonomy" id="1974864"/>
    <lineage>
        <taxon>Bacteria</taxon>
        <taxon>Candidatus Ryaniibacteriota</taxon>
    </lineage>
</organism>
<evidence type="ECO:0000313" key="12">
    <source>
        <dbReference type="EMBL" id="PJE64513.1"/>
    </source>
</evidence>
<dbReference type="InterPro" id="IPR050220">
    <property type="entry name" value="Type_II_DNA_Topoisomerases"/>
</dbReference>
<feature type="short sequence motif" description="GyrA-box" evidence="9">
    <location>
        <begin position="527"/>
        <end position="533"/>
    </location>
</feature>